<feature type="region of interest" description="Disordered" evidence="2">
    <location>
        <begin position="95"/>
        <end position="124"/>
    </location>
</feature>
<keyword evidence="1" id="KW-0547">Nucleotide-binding</keyword>
<name>A0ABQ6MK83_9STRA</name>
<evidence type="ECO:0000256" key="1">
    <source>
        <dbReference type="ARBA" id="ARBA00022741"/>
    </source>
</evidence>
<evidence type="ECO:0000256" key="2">
    <source>
        <dbReference type="SAM" id="MobiDB-lite"/>
    </source>
</evidence>
<dbReference type="InterPro" id="IPR001806">
    <property type="entry name" value="Small_GTPase"/>
</dbReference>
<comment type="caution">
    <text evidence="3">The sequence shown here is derived from an EMBL/GenBank/DDBJ whole genome shotgun (WGS) entry which is preliminary data.</text>
</comment>
<protein>
    <submittedName>
        <fullName evidence="3">Uncharacterized protein</fullName>
    </submittedName>
</protein>
<accession>A0ABQ6MK83</accession>
<feature type="non-terminal residue" evidence="3">
    <location>
        <position position="1"/>
    </location>
</feature>
<proteinExistence type="predicted"/>
<dbReference type="EMBL" id="BRYB01000340">
    <property type="protein sequence ID" value="GMI28048.1"/>
    <property type="molecule type" value="Genomic_DNA"/>
</dbReference>
<reference evidence="3 4" key="1">
    <citation type="journal article" date="2023" name="Commun. Biol.">
        <title>Genome analysis of Parmales, the sister group of diatoms, reveals the evolutionary specialization of diatoms from phago-mixotrophs to photoautotrophs.</title>
        <authorList>
            <person name="Ban H."/>
            <person name="Sato S."/>
            <person name="Yoshikawa S."/>
            <person name="Yamada K."/>
            <person name="Nakamura Y."/>
            <person name="Ichinomiya M."/>
            <person name="Sato N."/>
            <person name="Blanc-Mathieu R."/>
            <person name="Endo H."/>
            <person name="Kuwata A."/>
            <person name="Ogata H."/>
        </authorList>
    </citation>
    <scope>NUCLEOTIDE SEQUENCE [LARGE SCALE GENOMIC DNA]</scope>
</reference>
<dbReference type="SMART" id="SM00175">
    <property type="entry name" value="RAB"/>
    <property type="match status" value="1"/>
</dbReference>
<organism evidence="3 4">
    <name type="scientific">Tetraparma gracilis</name>
    <dbReference type="NCBI Taxonomy" id="2962635"/>
    <lineage>
        <taxon>Eukaryota</taxon>
        <taxon>Sar</taxon>
        <taxon>Stramenopiles</taxon>
        <taxon>Ochrophyta</taxon>
        <taxon>Bolidophyceae</taxon>
        <taxon>Parmales</taxon>
        <taxon>Triparmaceae</taxon>
        <taxon>Tetraparma</taxon>
    </lineage>
</organism>
<dbReference type="Pfam" id="PF00071">
    <property type="entry name" value="Ras"/>
    <property type="match status" value="1"/>
</dbReference>
<evidence type="ECO:0000313" key="3">
    <source>
        <dbReference type="EMBL" id="GMI28048.1"/>
    </source>
</evidence>
<dbReference type="PANTHER" id="PTHR47978">
    <property type="match status" value="1"/>
</dbReference>
<feature type="compositionally biased region" description="Basic and acidic residues" evidence="2">
    <location>
        <begin position="95"/>
        <end position="121"/>
    </location>
</feature>
<dbReference type="InterPro" id="IPR027417">
    <property type="entry name" value="P-loop_NTPase"/>
</dbReference>
<dbReference type="PRINTS" id="PR00449">
    <property type="entry name" value="RASTRNSFRMNG"/>
</dbReference>
<gene>
    <name evidence="3" type="ORF">TeGR_g5690</name>
</gene>
<evidence type="ECO:0000313" key="4">
    <source>
        <dbReference type="Proteomes" id="UP001165060"/>
    </source>
</evidence>
<keyword evidence="4" id="KW-1185">Reference proteome</keyword>
<dbReference type="PROSITE" id="PS51421">
    <property type="entry name" value="RAS"/>
    <property type="match status" value="1"/>
</dbReference>
<dbReference type="PROSITE" id="PS51419">
    <property type="entry name" value="RAB"/>
    <property type="match status" value="1"/>
</dbReference>
<dbReference type="Gene3D" id="3.40.50.300">
    <property type="entry name" value="P-loop containing nucleotide triphosphate hydrolases"/>
    <property type="match status" value="1"/>
</dbReference>
<sequence length="139" mass="15238">YIKRSRVILLCYDVTCRPSFSVLASFLSSLDPLPRGALLAVVATKCDLAEQREVPRKEGEAFAGRAGALHFETSAKEGINVDDLFRGVGRMVKEADDREIGEKRSKEEEEKREGRRGRESVKGCGVMSCGEGDPACAIM</sequence>
<dbReference type="SMART" id="SM00173">
    <property type="entry name" value="RAS"/>
    <property type="match status" value="1"/>
</dbReference>
<dbReference type="Proteomes" id="UP001165060">
    <property type="component" value="Unassembled WGS sequence"/>
</dbReference>
<dbReference type="SUPFAM" id="SSF52540">
    <property type="entry name" value="P-loop containing nucleoside triphosphate hydrolases"/>
    <property type="match status" value="1"/>
</dbReference>